<gene>
    <name evidence="1" type="ORF">AS189_00790</name>
</gene>
<accession>A0A0S2LVY6</accession>
<sequence length="202" mass="21547">MALWQDSFHDWAQAWATLQDVQSTAAGAVVTIGAQQVMVWPGDGAVAETVAAGSELVLVTDDPTGATEFAQSQGLRATTRNVLLSAETEDLELVPDLPPDAYLAEAPMENYDLVEVALFDRPVGSGRLKIGDGIAVMAALMVDEEHATLAPAFEQAMVAGLGEEAFTHGADTLYLIAGEEQADRFAAVEGWRKVADILRFTR</sequence>
<evidence type="ECO:0008006" key="3">
    <source>
        <dbReference type="Google" id="ProtNLM"/>
    </source>
</evidence>
<dbReference type="RefSeq" id="WP_062285587.1">
    <property type="nucleotide sequence ID" value="NZ_CP013200.1"/>
</dbReference>
<reference evidence="2" key="1">
    <citation type="submission" date="2015-11" db="EMBL/GenBank/DDBJ databases">
        <authorList>
            <person name="Kumar R."/>
            <person name="Singh D."/>
            <person name="Swarnkar M.K."/>
            <person name="Singh A.K."/>
            <person name="Kumar S."/>
        </authorList>
    </citation>
    <scope>NUCLEOTIDE SEQUENCE [LARGE SCALE GENOMIC DNA]</scope>
    <source>
        <strain evidence="2">ERGS4:06</strain>
    </source>
</reference>
<dbReference type="EMBL" id="CP013200">
    <property type="protein sequence ID" value="ALO65291.1"/>
    <property type="molecule type" value="Genomic_DNA"/>
</dbReference>
<organism evidence="1 2">
    <name type="scientific">Arthrobacter alpinus</name>
    <dbReference type="NCBI Taxonomy" id="656366"/>
    <lineage>
        <taxon>Bacteria</taxon>
        <taxon>Bacillati</taxon>
        <taxon>Actinomycetota</taxon>
        <taxon>Actinomycetes</taxon>
        <taxon>Micrococcales</taxon>
        <taxon>Micrococcaceae</taxon>
        <taxon>Arthrobacter</taxon>
    </lineage>
</organism>
<dbReference type="OrthoDB" id="4944780at2"/>
<name>A0A0S2LVY6_9MICC</name>
<evidence type="ECO:0000313" key="2">
    <source>
        <dbReference type="Proteomes" id="UP000059574"/>
    </source>
</evidence>
<reference evidence="1 2" key="2">
    <citation type="journal article" date="2016" name="J. Biotechnol.">
        <title>Complete genome sequence of Arthrobacter alpinus ERGS4:06, a yellow pigmented bacterium tolerant to cold and radiations isolated from Sikkim Himalaya.</title>
        <authorList>
            <person name="Kumar R."/>
            <person name="Singh D."/>
            <person name="Swarnkar M.K."/>
            <person name="Singh A.K."/>
            <person name="Kumar S."/>
        </authorList>
    </citation>
    <scope>NUCLEOTIDE SEQUENCE [LARGE SCALE GENOMIC DNA]</scope>
    <source>
        <strain evidence="1 2">ERGS4:06</strain>
    </source>
</reference>
<dbReference type="AlphaFoldDB" id="A0A0S2LVY6"/>
<evidence type="ECO:0000313" key="1">
    <source>
        <dbReference type="EMBL" id="ALO65291.1"/>
    </source>
</evidence>
<proteinExistence type="predicted"/>
<dbReference type="Proteomes" id="UP000059574">
    <property type="component" value="Chromosome"/>
</dbReference>
<protein>
    <recommendedName>
        <fullName evidence="3">SseB protein N-terminal domain-containing protein</fullName>
    </recommendedName>
</protein>